<dbReference type="Pfam" id="PF08327">
    <property type="entry name" value="AHSA1"/>
    <property type="match status" value="1"/>
</dbReference>
<dbReference type="CDD" id="cd08896">
    <property type="entry name" value="SRPBCC_CalC_Aha1-like_3"/>
    <property type="match status" value="1"/>
</dbReference>
<evidence type="ECO:0000313" key="3">
    <source>
        <dbReference type="EMBL" id="ANP71833.1"/>
    </source>
</evidence>
<dbReference type="KEGG" id="cart:PA27867_0866"/>
<comment type="similarity">
    <text evidence="1">Belongs to the AHA1 family.</text>
</comment>
<dbReference type="STRING" id="670052.PA27867_0866"/>
<evidence type="ECO:0000259" key="2">
    <source>
        <dbReference type="Pfam" id="PF08327"/>
    </source>
</evidence>
<dbReference type="SUPFAM" id="SSF55961">
    <property type="entry name" value="Bet v1-like"/>
    <property type="match status" value="1"/>
</dbReference>
<dbReference type="EMBL" id="CP016282">
    <property type="protein sequence ID" value="ANP71833.1"/>
    <property type="molecule type" value="Genomic_DNA"/>
</dbReference>
<accession>A0A1B1BH51</accession>
<dbReference type="AlphaFoldDB" id="A0A1B1BH51"/>
<gene>
    <name evidence="3" type="ORF">PA27867_0866</name>
</gene>
<evidence type="ECO:0000256" key="1">
    <source>
        <dbReference type="ARBA" id="ARBA00006817"/>
    </source>
</evidence>
<feature type="domain" description="Activator of Hsp90 ATPase homologue 1/2-like C-terminal" evidence="2">
    <location>
        <begin position="18"/>
        <end position="155"/>
    </location>
</feature>
<reference evidence="3 4" key="1">
    <citation type="submission" date="2016-06" db="EMBL/GenBank/DDBJ databases">
        <title>Genome sequencing of Cryobacterium arcticum PAMC 27867.</title>
        <authorList>
            <person name="Lee J."/>
            <person name="Kim O.-S."/>
        </authorList>
    </citation>
    <scope>NUCLEOTIDE SEQUENCE [LARGE SCALE GENOMIC DNA]</scope>
    <source>
        <strain evidence="3 4">PAMC 27867</strain>
    </source>
</reference>
<dbReference type="OrthoDB" id="3365660at2"/>
<dbReference type="InterPro" id="IPR013538">
    <property type="entry name" value="ASHA1/2-like_C"/>
</dbReference>
<keyword evidence="4" id="KW-1185">Reference proteome</keyword>
<sequence>MTTSAHPELDLTVSRIIRAPRAAVWNAWADPASFEQWWVPAPTICRVREMDLRPGGSFRTEISDDGLEFGPHITGCFLAVDELQRIVFTDALVAGWRPADASFVTAVMTMTDHPDGTEYTATAMHRNRADRDQHEELGFHDGWGTVIRQLAELAEHDARLEGQSGQERTDSGISSF</sequence>
<protein>
    <submittedName>
        <fullName evidence="3">Activator of HSP90 ATPase</fullName>
    </submittedName>
</protein>
<dbReference type="Gene3D" id="3.30.530.20">
    <property type="match status" value="1"/>
</dbReference>
<dbReference type="PATRIC" id="fig|670052.7.peg.896"/>
<name>A0A1B1BH51_9MICO</name>
<organism evidence="3 4">
    <name type="scientific">Cryobacterium arcticum</name>
    <dbReference type="NCBI Taxonomy" id="670052"/>
    <lineage>
        <taxon>Bacteria</taxon>
        <taxon>Bacillati</taxon>
        <taxon>Actinomycetota</taxon>
        <taxon>Actinomycetes</taxon>
        <taxon>Micrococcales</taxon>
        <taxon>Microbacteriaceae</taxon>
        <taxon>Cryobacterium</taxon>
    </lineage>
</organism>
<evidence type="ECO:0000313" key="4">
    <source>
        <dbReference type="Proteomes" id="UP000092582"/>
    </source>
</evidence>
<proteinExistence type="inferred from homology"/>
<dbReference type="InterPro" id="IPR023393">
    <property type="entry name" value="START-like_dom_sf"/>
</dbReference>
<dbReference type="RefSeq" id="WP_084020686.1">
    <property type="nucleotide sequence ID" value="NZ_CP016282.1"/>
</dbReference>
<dbReference type="Proteomes" id="UP000092582">
    <property type="component" value="Chromosome 1"/>
</dbReference>